<dbReference type="AlphaFoldDB" id="A0A6A6FFG1"/>
<dbReference type="InterPro" id="IPR005123">
    <property type="entry name" value="Oxoglu/Fe-dep_dioxygenase_dom"/>
</dbReference>
<dbReference type="PANTHER" id="PTHR46030">
    <property type="entry name" value="ALPHA-KETOGLUTARATE-DEPENDENT DIOXYGENASE ALKB HOMOLOG 6"/>
    <property type="match status" value="1"/>
</dbReference>
<dbReference type="Gene3D" id="2.60.120.590">
    <property type="entry name" value="Alpha-ketoglutarate-dependent dioxygenase AlkB-like"/>
    <property type="match status" value="1"/>
</dbReference>
<dbReference type="Proteomes" id="UP000799539">
    <property type="component" value="Unassembled WGS sequence"/>
</dbReference>
<protein>
    <recommendedName>
        <fullName evidence="9">Fe2OG dioxygenase domain-containing protein</fullName>
    </recommendedName>
</protein>
<dbReference type="SUPFAM" id="SSF51197">
    <property type="entry name" value="Clavaminate synthase-like"/>
    <property type="match status" value="1"/>
</dbReference>
<evidence type="ECO:0000313" key="10">
    <source>
        <dbReference type="EMBL" id="KAF2212156.1"/>
    </source>
</evidence>
<keyword evidence="4" id="KW-0223">Dioxygenase</keyword>
<organism evidence="10 11">
    <name type="scientific">Cercospora zeae-maydis SCOH1-5</name>
    <dbReference type="NCBI Taxonomy" id="717836"/>
    <lineage>
        <taxon>Eukaryota</taxon>
        <taxon>Fungi</taxon>
        <taxon>Dikarya</taxon>
        <taxon>Ascomycota</taxon>
        <taxon>Pezizomycotina</taxon>
        <taxon>Dothideomycetes</taxon>
        <taxon>Dothideomycetidae</taxon>
        <taxon>Mycosphaerellales</taxon>
        <taxon>Mycosphaerellaceae</taxon>
        <taxon>Cercospora</taxon>
    </lineage>
</organism>
<dbReference type="OrthoDB" id="412814at2759"/>
<keyword evidence="6" id="KW-0408">Iron</keyword>
<evidence type="ECO:0000313" key="11">
    <source>
        <dbReference type="Proteomes" id="UP000799539"/>
    </source>
</evidence>
<evidence type="ECO:0000256" key="5">
    <source>
        <dbReference type="ARBA" id="ARBA00023002"/>
    </source>
</evidence>
<evidence type="ECO:0000256" key="3">
    <source>
        <dbReference type="ARBA" id="ARBA00022723"/>
    </source>
</evidence>
<evidence type="ECO:0000259" key="9">
    <source>
        <dbReference type="PROSITE" id="PS51471"/>
    </source>
</evidence>
<dbReference type="Pfam" id="PF13532">
    <property type="entry name" value="2OG-FeII_Oxy_2"/>
    <property type="match status" value="1"/>
</dbReference>
<dbReference type="GO" id="GO:0051213">
    <property type="term" value="F:dioxygenase activity"/>
    <property type="evidence" value="ECO:0007669"/>
    <property type="project" value="UniProtKB-KW"/>
</dbReference>
<feature type="compositionally biased region" description="Polar residues" evidence="8">
    <location>
        <begin position="151"/>
        <end position="166"/>
    </location>
</feature>
<evidence type="ECO:0000256" key="6">
    <source>
        <dbReference type="ARBA" id="ARBA00023004"/>
    </source>
</evidence>
<evidence type="ECO:0000256" key="4">
    <source>
        <dbReference type="ARBA" id="ARBA00022964"/>
    </source>
</evidence>
<name>A0A6A6FFG1_9PEZI</name>
<gene>
    <name evidence="10" type="ORF">CERZMDRAFT_41257</name>
</gene>
<dbReference type="InterPro" id="IPR032862">
    <property type="entry name" value="ALKBH6"/>
</dbReference>
<evidence type="ECO:0000256" key="1">
    <source>
        <dbReference type="ARBA" id="ARBA00004123"/>
    </source>
</evidence>
<comment type="subcellular location">
    <subcellularLocation>
        <location evidence="1">Nucleus</location>
    </subcellularLocation>
</comment>
<dbReference type="GO" id="GO:0005634">
    <property type="term" value="C:nucleus"/>
    <property type="evidence" value="ECO:0007669"/>
    <property type="project" value="UniProtKB-SubCell"/>
</dbReference>
<evidence type="ECO:0000256" key="2">
    <source>
        <dbReference type="ARBA" id="ARBA00007879"/>
    </source>
</evidence>
<proteinExistence type="inferred from homology"/>
<keyword evidence="3" id="KW-0479">Metal-binding</keyword>
<dbReference type="GO" id="GO:0046872">
    <property type="term" value="F:metal ion binding"/>
    <property type="evidence" value="ECO:0007669"/>
    <property type="project" value="UniProtKB-KW"/>
</dbReference>
<evidence type="ECO:0000256" key="8">
    <source>
        <dbReference type="SAM" id="MobiDB-lite"/>
    </source>
</evidence>
<keyword evidence="11" id="KW-1185">Reference proteome</keyword>
<dbReference type="InterPro" id="IPR037151">
    <property type="entry name" value="AlkB-like_sf"/>
</dbReference>
<reference evidence="10" key="1">
    <citation type="journal article" date="2020" name="Stud. Mycol.">
        <title>101 Dothideomycetes genomes: a test case for predicting lifestyles and emergence of pathogens.</title>
        <authorList>
            <person name="Haridas S."/>
            <person name="Albert R."/>
            <person name="Binder M."/>
            <person name="Bloem J."/>
            <person name="Labutti K."/>
            <person name="Salamov A."/>
            <person name="Andreopoulos B."/>
            <person name="Baker S."/>
            <person name="Barry K."/>
            <person name="Bills G."/>
            <person name="Bluhm B."/>
            <person name="Cannon C."/>
            <person name="Castanera R."/>
            <person name="Culley D."/>
            <person name="Daum C."/>
            <person name="Ezra D."/>
            <person name="Gonzalez J."/>
            <person name="Henrissat B."/>
            <person name="Kuo A."/>
            <person name="Liang C."/>
            <person name="Lipzen A."/>
            <person name="Lutzoni F."/>
            <person name="Magnuson J."/>
            <person name="Mondo S."/>
            <person name="Nolan M."/>
            <person name="Ohm R."/>
            <person name="Pangilinan J."/>
            <person name="Park H.-J."/>
            <person name="Ramirez L."/>
            <person name="Alfaro M."/>
            <person name="Sun H."/>
            <person name="Tritt A."/>
            <person name="Yoshinaga Y."/>
            <person name="Zwiers L.-H."/>
            <person name="Turgeon B."/>
            <person name="Goodwin S."/>
            <person name="Spatafora J."/>
            <person name="Crous P."/>
            <person name="Grigoriev I."/>
        </authorList>
    </citation>
    <scope>NUCLEOTIDE SEQUENCE</scope>
    <source>
        <strain evidence="10">SCOH1-5</strain>
    </source>
</reference>
<keyword evidence="5" id="KW-0560">Oxidoreductase</keyword>
<keyword evidence="7" id="KW-0539">Nucleus</keyword>
<feature type="domain" description="Fe2OG dioxygenase" evidence="9">
    <location>
        <begin position="90"/>
        <end position="238"/>
    </location>
</feature>
<dbReference type="PANTHER" id="PTHR46030:SF1">
    <property type="entry name" value="ALPHA-KETOGLUTARATE-DEPENDENT DIOXYGENASE ALKB HOMOLOG 6"/>
    <property type="match status" value="1"/>
</dbReference>
<comment type="similarity">
    <text evidence="2">Belongs to the alkB family.</text>
</comment>
<sequence length="253" mass="28002">MESARIPHVPPSMYYIPNFITPAEETYILSQIPSNRWITLTRRRLQTLPARLTATNTLVTNSTLPLWLQDPIVPRIHSLEKKLFENAPHGINHCLINEYLPGQGIMPHEDGPAYWPVVATVSLGGSLVLDVTGKKNGRAEEESGEADEAQDSSAPATKESNVPSSSCRIFQEPRSLLITMGEAYTETLHGIAEVTEDENLNAQTVANWDLLGDRSVIEENGGRNVRTTRISLTYRDVEKVSAIGSTIFGKPKR</sequence>
<feature type="region of interest" description="Disordered" evidence="8">
    <location>
        <begin position="134"/>
        <end position="166"/>
    </location>
</feature>
<dbReference type="InterPro" id="IPR027450">
    <property type="entry name" value="AlkB-like"/>
</dbReference>
<dbReference type="EMBL" id="ML992673">
    <property type="protein sequence ID" value="KAF2212156.1"/>
    <property type="molecule type" value="Genomic_DNA"/>
</dbReference>
<accession>A0A6A6FFG1</accession>
<evidence type="ECO:0000256" key="7">
    <source>
        <dbReference type="ARBA" id="ARBA00023242"/>
    </source>
</evidence>
<dbReference type="PROSITE" id="PS51471">
    <property type="entry name" value="FE2OG_OXY"/>
    <property type="match status" value="1"/>
</dbReference>